<comment type="subcellular location">
    <subcellularLocation>
        <location evidence="1">Cytoplasm</location>
        <location evidence="1">Cytoskeleton</location>
    </subcellularLocation>
</comment>
<dbReference type="CDD" id="cd01093">
    <property type="entry name" value="CRIB_PAK_like"/>
    <property type="match status" value="1"/>
</dbReference>
<evidence type="ECO:0000256" key="4">
    <source>
        <dbReference type="ARBA" id="ARBA00022527"/>
    </source>
</evidence>
<dbReference type="Gene3D" id="3.90.810.10">
    <property type="entry name" value="CRIB domain"/>
    <property type="match status" value="1"/>
</dbReference>
<keyword evidence="10" id="KW-0206">Cytoskeleton</keyword>
<reference evidence="12" key="2">
    <citation type="journal article" date="2022" name="Proc. Natl. Acad. Sci. U.S.A.">
        <title>Diploid-dominant life cycles characterize the early evolution of Fungi.</title>
        <authorList>
            <person name="Amses K.R."/>
            <person name="Simmons D.R."/>
            <person name="Longcore J.E."/>
            <person name="Mondo S.J."/>
            <person name="Seto K."/>
            <person name="Jeronimo G.H."/>
            <person name="Bonds A.E."/>
            <person name="Quandt C.A."/>
            <person name="Davis W.J."/>
            <person name="Chang Y."/>
            <person name="Federici B.A."/>
            <person name="Kuo A."/>
            <person name="LaButti K."/>
            <person name="Pangilinan J."/>
            <person name="Andreopoulos W."/>
            <person name="Tritt A."/>
            <person name="Riley R."/>
            <person name="Hundley H."/>
            <person name="Johnson J."/>
            <person name="Lipzen A."/>
            <person name="Barry K."/>
            <person name="Lang B.F."/>
            <person name="Cuomo C.A."/>
            <person name="Buchler N.E."/>
            <person name="Grigoriev I.V."/>
            <person name="Spatafora J.W."/>
            <person name="Stajich J.E."/>
            <person name="James T.Y."/>
        </authorList>
    </citation>
    <scope>NUCLEOTIDE SEQUENCE</scope>
    <source>
        <strain evidence="12">AG</strain>
    </source>
</reference>
<evidence type="ECO:0000256" key="3">
    <source>
        <dbReference type="ARBA" id="ARBA00022490"/>
    </source>
</evidence>
<keyword evidence="6" id="KW-0808">Transferase</keyword>
<evidence type="ECO:0000256" key="9">
    <source>
        <dbReference type="ARBA" id="ARBA00022840"/>
    </source>
</evidence>
<keyword evidence="4" id="KW-0723">Serine/threonine-protein kinase</keyword>
<dbReference type="InterPro" id="IPR033923">
    <property type="entry name" value="PAK_BD"/>
</dbReference>
<dbReference type="GO" id="GO:0005856">
    <property type="term" value="C:cytoskeleton"/>
    <property type="evidence" value="ECO:0007669"/>
    <property type="project" value="UniProtKB-SubCell"/>
</dbReference>
<evidence type="ECO:0000313" key="13">
    <source>
        <dbReference type="Proteomes" id="UP001206595"/>
    </source>
</evidence>
<sequence length="88" mass="9693">MSKDNNGAAKQIDIGTPYNAKHITHVGFDAKSGQFTGLPPDWQILLKYSGITETEQMKHPQVSSRGGGRSFYNLSLRIISDLWSSGCH</sequence>
<evidence type="ECO:0000256" key="2">
    <source>
        <dbReference type="ARBA" id="ARBA00012513"/>
    </source>
</evidence>
<dbReference type="EC" id="2.7.11.1" evidence="2"/>
<dbReference type="Proteomes" id="UP001206595">
    <property type="component" value="Unassembled WGS sequence"/>
</dbReference>
<dbReference type="EMBL" id="MU620911">
    <property type="protein sequence ID" value="KAI8580648.1"/>
    <property type="molecule type" value="Genomic_DNA"/>
</dbReference>
<dbReference type="InterPro" id="IPR000095">
    <property type="entry name" value="CRIB_dom"/>
</dbReference>
<dbReference type="SUPFAM" id="SSF47912">
    <property type="entry name" value="Wiscott-Aldrich syndrome protein, WASP, C-terminal domain"/>
    <property type="match status" value="1"/>
</dbReference>
<dbReference type="GO" id="GO:0004674">
    <property type="term" value="F:protein serine/threonine kinase activity"/>
    <property type="evidence" value="ECO:0007669"/>
    <property type="project" value="UniProtKB-KW"/>
</dbReference>
<dbReference type="SMART" id="SM00285">
    <property type="entry name" value="PBD"/>
    <property type="match status" value="1"/>
</dbReference>
<evidence type="ECO:0000313" key="12">
    <source>
        <dbReference type="EMBL" id="KAI8580648.1"/>
    </source>
</evidence>
<evidence type="ECO:0000259" key="11">
    <source>
        <dbReference type="PROSITE" id="PS50108"/>
    </source>
</evidence>
<dbReference type="InterPro" id="IPR036936">
    <property type="entry name" value="CRIB_dom_sf"/>
</dbReference>
<proteinExistence type="predicted"/>
<keyword evidence="3" id="KW-0963">Cytoplasm</keyword>
<evidence type="ECO:0000256" key="10">
    <source>
        <dbReference type="ARBA" id="ARBA00023212"/>
    </source>
</evidence>
<dbReference type="InterPro" id="IPR011026">
    <property type="entry name" value="WAS_C"/>
</dbReference>
<keyword evidence="9" id="KW-0067">ATP-binding</keyword>
<evidence type="ECO:0000256" key="1">
    <source>
        <dbReference type="ARBA" id="ARBA00004245"/>
    </source>
</evidence>
<accession>A0AAD5EB08</accession>
<gene>
    <name evidence="12" type="ORF">K450DRAFT_236633</name>
</gene>
<comment type="caution">
    <text evidence="12">The sequence shown here is derived from an EMBL/GenBank/DDBJ whole genome shotgun (WGS) entry which is preliminary data.</text>
</comment>
<dbReference type="PROSITE" id="PS50108">
    <property type="entry name" value="CRIB"/>
    <property type="match status" value="1"/>
</dbReference>
<keyword evidence="8" id="KW-0418">Kinase</keyword>
<reference evidence="12" key="1">
    <citation type="submission" date="2021-06" db="EMBL/GenBank/DDBJ databases">
        <authorList>
            <consortium name="DOE Joint Genome Institute"/>
            <person name="Mondo S.J."/>
            <person name="Amses K.R."/>
            <person name="Simmons D.R."/>
            <person name="Longcore J.E."/>
            <person name="Seto K."/>
            <person name="Alves G.H."/>
            <person name="Bonds A.E."/>
            <person name="Quandt C.A."/>
            <person name="Davis W.J."/>
            <person name="Chang Y."/>
            <person name="Letcher P.M."/>
            <person name="Powell M.J."/>
            <person name="Kuo A."/>
            <person name="Labutti K."/>
            <person name="Pangilinan J."/>
            <person name="Andreopoulos W."/>
            <person name="Tritt A."/>
            <person name="Riley R."/>
            <person name="Hundley H."/>
            <person name="Johnson J."/>
            <person name="Lipzen A."/>
            <person name="Barry K."/>
            <person name="Berbee M.L."/>
            <person name="Buchler N.E."/>
            <person name="Grigoriev I.V."/>
            <person name="Spatafora J.W."/>
            <person name="Stajich J.E."/>
            <person name="James T.Y."/>
        </authorList>
    </citation>
    <scope>NUCLEOTIDE SEQUENCE</scope>
    <source>
        <strain evidence="12">AG</strain>
    </source>
</reference>
<feature type="domain" description="CRIB" evidence="11">
    <location>
        <begin position="14"/>
        <end position="27"/>
    </location>
</feature>
<protein>
    <recommendedName>
        <fullName evidence="2">non-specific serine/threonine protein kinase</fullName>
        <ecNumber evidence="2">2.7.11.1</ecNumber>
    </recommendedName>
</protein>
<name>A0AAD5EB08_UMBRA</name>
<keyword evidence="13" id="KW-1185">Reference proteome</keyword>
<evidence type="ECO:0000256" key="6">
    <source>
        <dbReference type="ARBA" id="ARBA00022679"/>
    </source>
</evidence>
<keyword evidence="7" id="KW-0547">Nucleotide-binding</keyword>
<evidence type="ECO:0000256" key="8">
    <source>
        <dbReference type="ARBA" id="ARBA00022777"/>
    </source>
</evidence>
<dbReference type="GO" id="GO:0007015">
    <property type="term" value="P:actin filament organization"/>
    <property type="evidence" value="ECO:0007669"/>
    <property type="project" value="InterPro"/>
</dbReference>
<dbReference type="RefSeq" id="XP_051445652.1">
    <property type="nucleotide sequence ID" value="XM_051588285.1"/>
</dbReference>
<organism evidence="12 13">
    <name type="scientific">Umbelopsis ramanniana AG</name>
    <dbReference type="NCBI Taxonomy" id="1314678"/>
    <lineage>
        <taxon>Eukaryota</taxon>
        <taxon>Fungi</taxon>
        <taxon>Fungi incertae sedis</taxon>
        <taxon>Mucoromycota</taxon>
        <taxon>Mucoromycotina</taxon>
        <taxon>Umbelopsidomycetes</taxon>
        <taxon>Umbelopsidales</taxon>
        <taxon>Umbelopsidaceae</taxon>
        <taxon>Umbelopsis</taxon>
    </lineage>
</organism>
<dbReference type="AlphaFoldDB" id="A0AAD5EB08"/>
<evidence type="ECO:0000256" key="5">
    <source>
        <dbReference type="ARBA" id="ARBA00022553"/>
    </source>
</evidence>
<dbReference type="GO" id="GO:0005524">
    <property type="term" value="F:ATP binding"/>
    <property type="evidence" value="ECO:0007669"/>
    <property type="project" value="UniProtKB-KW"/>
</dbReference>
<keyword evidence="5" id="KW-0597">Phosphoprotein</keyword>
<dbReference type="GeneID" id="75913630"/>
<dbReference type="Pfam" id="PF00786">
    <property type="entry name" value="PBD"/>
    <property type="match status" value="1"/>
</dbReference>
<evidence type="ECO:0000256" key="7">
    <source>
        <dbReference type="ARBA" id="ARBA00022741"/>
    </source>
</evidence>